<evidence type="ECO:0000313" key="2">
    <source>
        <dbReference type="EMBL" id="VYT92272.1"/>
    </source>
</evidence>
<proteinExistence type="predicted"/>
<gene>
    <name evidence="2" type="ORF">CTLFYP3_01019</name>
</gene>
<keyword evidence="1" id="KW-1133">Transmembrane helix</keyword>
<feature type="transmembrane region" description="Helical" evidence="1">
    <location>
        <begin position="48"/>
        <end position="68"/>
    </location>
</feature>
<dbReference type="EMBL" id="CACRTO010000008">
    <property type="protein sequence ID" value="VYT92272.1"/>
    <property type="molecule type" value="Genomic_DNA"/>
</dbReference>
<keyword evidence="1" id="KW-0472">Membrane</keyword>
<organism evidence="2">
    <name type="scientific">Clostridium tertium</name>
    <dbReference type="NCBI Taxonomy" id="1559"/>
    <lineage>
        <taxon>Bacteria</taxon>
        <taxon>Bacillati</taxon>
        <taxon>Bacillota</taxon>
        <taxon>Clostridia</taxon>
        <taxon>Eubacteriales</taxon>
        <taxon>Clostridiaceae</taxon>
        <taxon>Clostridium</taxon>
    </lineage>
</organism>
<reference evidence="2" key="1">
    <citation type="submission" date="2019-11" db="EMBL/GenBank/DDBJ databases">
        <authorList>
            <person name="Feng L."/>
        </authorList>
    </citation>
    <scope>NUCLEOTIDE SEQUENCE</scope>
    <source>
        <strain evidence="2">CTertiumLFYP3</strain>
    </source>
</reference>
<evidence type="ECO:0000256" key="1">
    <source>
        <dbReference type="SAM" id="Phobius"/>
    </source>
</evidence>
<sequence length="120" mass="13530">MEKFIEVIKDLIKCIIWGSIISLGIILVVGIISLLVPNVNWRQSLQNVRSALLLIGALGMILGALLILKKRGVKELSFIDQWKDKYSVFSYRIVLIVVSITIILYGGFIDWLIIAFKIIS</sequence>
<dbReference type="RefSeq" id="WP_156625550.1">
    <property type="nucleotide sequence ID" value="NZ_CACRTO010000008.1"/>
</dbReference>
<feature type="transmembrane region" description="Helical" evidence="1">
    <location>
        <begin position="89"/>
        <end position="114"/>
    </location>
</feature>
<dbReference type="AlphaFoldDB" id="A0A6N3AXF4"/>
<protein>
    <submittedName>
        <fullName evidence="2">Uncharacterized protein</fullName>
    </submittedName>
</protein>
<keyword evidence="1" id="KW-0812">Transmembrane</keyword>
<name>A0A6N3AXF4_9CLOT</name>
<accession>A0A6N3AXF4</accession>
<feature type="transmembrane region" description="Helical" evidence="1">
    <location>
        <begin position="12"/>
        <end position="36"/>
    </location>
</feature>